<accession>A0A6I9SAV6</accession>
<dbReference type="GO" id="GO:0005673">
    <property type="term" value="C:transcription factor TFIIE complex"/>
    <property type="evidence" value="ECO:0007669"/>
    <property type="project" value="InterPro"/>
</dbReference>
<organism evidence="3 4">
    <name type="scientific">Elaeis guineensis var. tenera</name>
    <name type="common">Oil palm</name>
    <dbReference type="NCBI Taxonomy" id="51953"/>
    <lineage>
        <taxon>Eukaryota</taxon>
        <taxon>Viridiplantae</taxon>
        <taxon>Streptophyta</taxon>
        <taxon>Embryophyta</taxon>
        <taxon>Tracheophyta</taxon>
        <taxon>Spermatophyta</taxon>
        <taxon>Magnoliopsida</taxon>
        <taxon>Liliopsida</taxon>
        <taxon>Arecaceae</taxon>
        <taxon>Arecoideae</taxon>
        <taxon>Cocoseae</taxon>
        <taxon>Elaeidinae</taxon>
        <taxon>Elaeis</taxon>
    </lineage>
</organism>
<name>A0A6I9SAV6_ELAGV</name>
<protein>
    <submittedName>
        <fullName evidence="4">Uncharacterized protein LOC105058838</fullName>
    </submittedName>
</protein>
<gene>
    <name evidence="4" type="primary">LOC105058838</name>
</gene>
<feature type="compositionally biased region" description="Basic residues" evidence="1">
    <location>
        <begin position="198"/>
        <end position="211"/>
    </location>
</feature>
<dbReference type="InterPro" id="IPR040501">
    <property type="entry name" value="TFA2_Winged_2"/>
</dbReference>
<feature type="region of interest" description="Disordered" evidence="1">
    <location>
        <begin position="178"/>
        <end position="229"/>
    </location>
</feature>
<dbReference type="OrthoDB" id="3907302at2759"/>
<dbReference type="InParanoid" id="A0A6I9SAV6"/>
<dbReference type="RefSeq" id="XP_010940197.1">
    <property type="nucleotide sequence ID" value="XM_010941895.1"/>
</dbReference>
<dbReference type="GO" id="GO:0006367">
    <property type="term" value="P:transcription initiation at RNA polymerase II promoter"/>
    <property type="evidence" value="ECO:0007669"/>
    <property type="project" value="InterPro"/>
</dbReference>
<dbReference type="Proteomes" id="UP000504607">
    <property type="component" value="Chromosome 15"/>
</dbReference>
<dbReference type="GO" id="GO:0001097">
    <property type="term" value="F:TFIIH-class transcription factor complex binding"/>
    <property type="evidence" value="ECO:0007669"/>
    <property type="project" value="TreeGrafter"/>
</dbReference>
<feature type="domain" description="TFA2 Winged helix" evidence="2">
    <location>
        <begin position="92"/>
        <end position="125"/>
    </location>
</feature>
<sequence>MTFDLSDLLLKVLLPMRFCEAQRLAQAQLACANIYLLFQLLQTRQSLTPEQINEACYVDINANKAVFDSLNNNHKVNYDGKRFSYKSKHDLKGKDQLLSLIRRFSEGLPVVDVKDAYPSVMEELQVVFETHAASICGIDACAPSKCSLLFPLCEFKNVPLYDDMVDIEKELQKNGMKPATNTAKSRAMAQVHGIISKPKPKKRREVGRRTKLTNAHLPELFQNSNTPDS</sequence>
<dbReference type="AlphaFoldDB" id="A0A6I9SAV6"/>
<keyword evidence="3" id="KW-1185">Reference proteome</keyword>
<reference evidence="4" key="1">
    <citation type="submission" date="2025-08" db="UniProtKB">
        <authorList>
            <consortium name="RefSeq"/>
        </authorList>
    </citation>
    <scope>IDENTIFICATION</scope>
</reference>
<evidence type="ECO:0000313" key="3">
    <source>
        <dbReference type="Proteomes" id="UP000504607"/>
    </source>
</evidence>
<dbReference type="Pfam" id="PF18121">
    <property type="entry name" value="TFA2_Winged_2"/>
    <property type="match status" value="1"/>
</dbReference>
<evidence type="ECO:0000259" key="2">
    <source>
        <dbReference type="Pfam" id="PF18121"/>
    </source>
</evidence>
<evidence type="ECO:0000313" key="4">
    <source>
        <dbReference type="RefSeq" id="XP_010940197.1"/>
    </source>
</evidence>
<proteinExistence type="predicted"/>
<evidence type="ECO:0000256" key="1">
    <source>
        <dbReference type="SAM" id="MobiDB-lite"/>
    </source>
</evidence>
<dbReference type="PANTHER" id="PTHR12716">
    <property type="entry name" value="TRANSCRIPTION INITIATION FACTOR IIE, BETA SUBUNIT"/>
    <property type="match status" value="1"/>
</dbReference>
<dbReference type="InterPro" id="IPR016656">
    <property type="entry name" value="TFIIE-bsu"/>
</dbReference>
<dbReference type="PANTHER" id="PTHR12716:SF8">
    <property type="entry name" value="TRANSCRIPTION INITIATION FACTOR IIE SUBUNIT BETA"/>
    <property type="match status" value="1"/>
</dbReference>